<keyword evidence="3" id="KW-1185">Reference proteome</keyword>
<reference evidence="2 3" key="1">
    <citation type="submission" date="2024-06" db="EMBL/GenBank/DDBJ databases">
        <title>The Natural Products Discovery Center: Release of the First 8490 Sequenced Strains for Exploring Actinobacteria Biosynthetic Diversity.</title>
        <authorList>
            <person name="Kalkreuter E."/>
            <person name="Kautsar S.A."/>
            <person name="Yang D."/>
            <person name="Bader C.D."/>
            <person name="Teijaro C.N."/>
            <person name="Fluegel L."/>
            <person name="Davis C.M."/>
            <person name="Simpson J.R."/>
            <person name="Lauterbach L."/>
            <person name="Steele A.D."/>
            <person name="Gui C."/>
            <person name="Meng S."/>
            <person name="Li G."/>
            <person name="Viehrig K."/>
            <person name="Ye F."/>
            <person name="Su P."/>
            <person name="Kiefer A.F."/>
            <person name="Nichols A."/>
            <person name="Cepeda A.J."/>
            <person name="Yan W."/>
            <person name="Fan B."/>
            <person name="Jiang Y."/>
            <person name="Adhikari A."/>
            <person name="Zheng C.-J."/>
            <person name="Schuster L."/>
            <person name="Cowan T.M."/>
            <person name="Smanski M.J."/>
            <person name="Chevrette M.G."/>
            <person name="De Carvalho L.P.S."/>
            <person name="Shen B."/>
        </authorList>
    </citation>
    <scope>NUCLEOTIDE SEQUENCE [LARGE SCALE GENOMIC DNA]</scope>
    <source>
        <strain evidence="2 3">NPDC020594</strain>
    </source>
</reference>
<feature type="region of interest" description="Disordered" evidence="1">
    <location>
        <begin position="27"/>
        <end position="51"/>
    </location>
</feature>
<dbReference type="Proteomes" id="UP001551011">
    <property type="component" value="Unassembled WGS sequence"/>
</dbReference>
<dbReference type="EMBL" id="JBFAEG010000043">
    <property type="protein sequence ID" value="MEU5712960.1"/>
    <property type="molecule type" value="Genomic_DNA"/>
</dbReference>
<feature type="compositionally biased region" description="Basic and acidic residues" evidence="1">
    <location>
        <begin position="35"/>
        <end position="48"/>
    </location>
</feature>
<name>A0ABV3AN70_9ACTN</name>
<evidence type="ECO:0000313" key="3">
    <source>
        <dbReference type="Proteomes" id="UP001551011"/>
    </source>
</evidence>
<feature type="region of interest" description="Disordered" evidence="1">
    <location>
        <begin position="68"/>
        <end position="87"/>
    </location>
</feature>
<evidence type="ECO:0000256" key="1">
    <source>
        <dbReference type="SAM" id="MobiDB-lite"/>
    </source>
</evidence>
<sequence length="87" mass="9639">MESPAWDISFRSTVRAERLRFAEEPRTAVRFPGTGERESASHSDRNRLPDTIVPGEEYRDVTVSYRLATRLTGPEDEADGSGPVGSS</sequence>
<dbReference type="RefSeq" id="WP_359260866.1">
    <property type="nucleotide sequence ID" value="NZ_JBFAEG010000043.1"/>
</dbReference>
<evidence type="ECO:0000313" key="2">
    <source>
        <dbReference type="EMBL" id="MEU5712960.1"/>
    </source>
</evidence>
<organism evidence="2 3">
    <name type="scientific">Streptomyces flaveolus</name>
    <dbReference type="NCBI Taxonomy" id="67297"/>
    <lineage>
        <taxon>Bacteria</taxon>
        <taxon>Bacillati</taxon>
        <taxon>Actinomycetota</taxon>
        <taxon>Actinomycetes</taxon>
        <taxon>Kitasatosporales</taxon>
        <taxon>Streptomycetaceae</taxon>
        <taxon>Streptomyces</taxon>
    </lineage>
</organism>
<protein>
    <submittedName>
        <fullName evidence="2">Uncharacterized protein</fullName>
    </submittedName>
</protein>
<gene>
    <name evidence="2" type="ORF">AB0H04_40120</name>
</gene>
<comment type="caution">
    <text evidence="2">The sequence shown here is derived from an EMBL/GenBank/DDBJ whole genome shotgun (WGS) entry which is preliminary data.</text>
</comment>
<accession>A0ABV3AN70</accession>
<proteinExistence type="predicted"/>